<organism evidence="2 3">
    <name type="scientific">Pinibacter soli</name>
    <dbReference type="NCBI Taxonomy" id="3044211"/>
    <lineage>
        <taxon>Bacteria</taxon>
        <taxon>Pseudomonadati</taxon>
        <taxon>Bacteroidota</taxon>
        <taxon>Chitinophagia</taxon>
        <taxon>Chitinophagales</taxon>
        <taxon>Chitinophagaceae</taxon>
        <taxon>Pinibacter</taxon>
    </lineage>
</organism>
<keyword evidence="1" id="KW-0812">Transmembrane</keyword>
<evidence type="ECO:0000313" key="3">
    <source>
        <dbReference type="Proteomes" id="UP001226434"/>
    </source>
</evidence>
<gene>
    <name evidence="2" type="ORF">QJ048_12030</name>
</gene>
<accession>A0ABT6RD54</accession>
<evidence type="ECO:0000313" key="2">
    <source>
        <dbReference type="EMBL" id="MDI3320508.1"/>
    </source>
</evidence>
<evidence type="ECO:0008006" key="4">
    <source>
        <dbReference type="Google" id="ProtNLM"/>
    </source>
</evidence>
<dbReference type="RefSeq" id="WP_282334605.1">
    <property type="nucleotide sequence ID" value="NZ_JASBRG010000007.1"/>
</dbReference>
<sequence>MKTAGIVLIIIGLLMVVIPGISFTREKKVLDVGPLEVNKKEKKTLSWPTYVGGIAAIAGIVMVVAGKKQN</sequence>
<dbReference type="EMBL" id="JASBRG010000007">
    <property type="protein sequence ID" value="MDI3320508.1"/>
    <property type="molecule type" value="Genomic_DNA"/>
</dbReference>
<keyword evidence="1" id="KW-1133">Transmembrane helix</keyword>
<dbReference type="Proteomes" id="UP001226434">
    <property type="component" value="Unassembled WGS sequence"/>
</dbReference>
<keyword evidence="3" id="KW-1185">Reference proteome</keyword>
<keyword evidence="1" id="KW-0472">Membrane</keyword>
<feature type="transmembrane region" description="Helical" evidence="1">
    <location>
        <begin position="6"/>
        <end position="24"/>
    </location>
</feature>
<evidence type="ECO:0000256" key="1">
    <source>
        <dbReference type="SAM" id="Phobius"/>
    </source>
</evidence>
<reference evidence="2 3" key="1">
    <citation type="submission" date="2023-05" db="EMBL/GenBank/DDBJ databases">
        <title>Genome sequence of Pinibacter sp. MAH-24.</title>
        <authorList>
            <person name="Huq M.A."/>
        </authorList>
    </citation>
    <scope>NUCLEOTIDE SEQUENCE [LARGE SCALE GENOMIC DNA]</scope>
    <source>
        <strain evidence="2 3">MAH-24</strain>
    </source>
</reference>
<comment type="caution">
    <text evidence="2">The sequence shown here is derived from an EMBL/GenBank/DDBJ whole genome shotgun (WGS) entry which is preliminary data.</text>
</comment>
<proteinExistence type="predicted"/>
<protein>
    <recommendedName>
        <fullName evidence="4">DUF3185 domain-containing protein</fullName>
    </recommendedName>
</protein>
<name>A0ABT6RD54_9BACT</name>
<feature type="transmembrane region" description="Helical" evidence="1">
    <location>
        <begin position="45"/>
        <end position="65"/>
    </location>
</feature>